<dbReference type="EMBL" id="CP048104">
    <property type="protein sequence ID" value="QKG85893.1"/>
    <property type="molecule type" value="Genomic_DNA"/>
</dbReference>
<gene>
    <name evidence="1" type="ORF">GXN76_04365</name>
</gene>
<keyword evidence="2" id="KW-1185">Reference proteome</keyword>
<evidence type="ECO:0000313" key="2">
    <source>
        <dbReference type="Proteomes" id="UP000503088"/>
    </source>
</evidence>
<dbReference type="AlphaFoldDB" id="A0A7D4BY66"/>
<accession>A0A7D4BY66</accession>
<proteinExistence type="predicted"/>
<protein>
    <submittedName>
        <fullName evidence="1">Uncharacterized protein</fullName>
    </submittedName>
</protein>
<dbReference type="Proteomes" id="UP000503088">
    <property type="component" value="Chromosome"/>
</dbReference>
<evidence type="ECO:0000313" key="1">
    <source>
        <dbReference type="EMBL" id="QKG85893.1"/>
    </source>
</evidence>
<dbReference type="KEGG" id="kpul:GXN76_04365"/>
<sequence length="62" mass="6940">MKKALEKDVHSEGRDEYWMDVDRMVNEGLGGGLIGNHSGRIDSSIGPIEEVPPHELNHDGWK</sequence>
<organism evidence="1 2">
    <name type="scientific">Kroppenstedtia pulmonis</name>
    <dbReference type="NCBI Taxonomy" id="1380685"/>
    <lineage>
        <taxon>Bacteria</taxon>
        <taxon>Bacillati</taxon>
        <taxon>Bacillota</taxon>
        <taxon>Bacilli</taxon>
        <taxon>Bacillales</taxon>
        <taxon>Thermoactinomycetaceae</taxon>
        <taxon>Kroppenstedtia</taxon>
    </lineage>
</organism>
<name>A0A7D4BY66_9BACL</name>
<reference evidence="1 2" key="1">
    <citation type="submission" date="2020-01" db="EMBL/GenBank/DDBJ databases">
        <authorList>
            <person name="Gulvik C.A."/>
            <person name="Batra D.G."/>
        </authorList>
    </citation>
    <scope>NUCLEOTIDE SEQUENCE [LARGE SCALE GENOMIC DNA]</scope>
    <source>
        <strain evidence="1 2">W9323</strain>
    </source>
</reference>